<organism evidence="1 2">
    <name type="scientific">Fontibacillus phaseoli</name>
    <dbReference type="NCBI Taxonomy" id="1416533"/>
    <lineage>
        <taxon>Bacteria</taxon>
        <taxon>Bacillati</taxon>
        <taxon>Bacillota</taxon>
        <taxon>Bacilli</taxon>
        <taxon>Bacillales</taxon>
        <taxon>Paenibacillaceae</taxon>
        <taxon>Fontibacillus</taxon>
    </lineage>
</organism>
<dbReference type="EMBL" id="QPJW01000009">
    <property type="protein sequence ID" value="RCX17421.1"/>
    <property type="molecule type" value="Genomic_DNA"/>
</dbReference>
<evidence type="ECO:0000313" key="2">
    <source>
        <dbReference type="Proteomes" id="UP000253090"/>
    </source>
</evidence>
<sequence length="102" mass="11626">MTEPEPNQELDFLSDSTENTSTRFVTFIGNSLKRFDLAVTTTNRFYGKKLIIDLQNGKTAILGTDDLEEEGYLEHVFGLNEEESGELRTFLYQVVGEAYFTD</sequence>
<protein>
    <submittedName>
        <fullName evidence="1">DUF3055 family protein</fullName>
    </submittedName>
</protein>
<dbReference type="OrthoDB" id="2381902at2"/>
<proteinExistence type="predicted"/>
<name>A0A369B7L6_9BACL</name>
<dbReference type="Proteomes" id="UP000253090">
    <property type="component" value="Unassembled WGS sequence"/>
</dbReference>
<dbReference type="AlphaFoldDB" id="A0A369B7L6"/>
<keyword evidence="2" id="KW-1185">Reference proteome</keyword>
<dbReference type="InterPro" id="IPR021415">
    <property type="entry name" value="SAV0927-like"/>
</dbReference>
<dbReference type="RefSeq" id="WP_114498056.1">
    <property type="nucleotide sequence ID" value="NZ_QPJW01000009.1"/>
</dbReference>
<accession>A0A369B7L6</accession>
<evidence type="ECO:0000313" key="1">
    <source>
        <dbReference type="EMBL" id="RCX17421.1"/>
    </source>
</evidence>
<reference evidence="1 2" key="1">
    <citation type="submission" date="2018-07" db="EMBL/GenBank/DDBJ databases">
        <title>Genomic Encyclopedia of Type Strains, Phase III (KMG-III): the genomes of soil and plant-associated and newly described type strains.</title>
        <authorList>
            <person name="Whitman W."/>
        </authorList>
    </citation>
    <scope>NUCLEOTIDE SEQUENCE [LARGE SCALE GENOMIC DNA]</scope>
    <source>
        <strain evidence="1 2">CECT 8333</strain>
    </source>
</reference>
<gene>
    <name evidence="1" type="ORF">DFP94_109146</name>
</gene>
<comment type="caution">
    <text evidence="1">The sequence shown here is derived from an EMBL/GenBank/DDBJ whole genome shotgun (WGS) entry which is preliminary data.</text>
</comment>
<dbReference type="Pfam" id="PF11256">
    <property type="entry name" value="SAV0927-like"/>
    <property type="match status" value="1"/>
</dbReference>